<gene>
    <name evidence="1" type="ORF">ElyMa_006661300</name>
</gene>
<proteinExistence type="predicted"/>
<comment type="caution">
    <text evidence="1">The sequence shown here is derived from an EMBL/GenBank/DDBJ whole genome shotgun (WGS) entry which is preliminary data.</text>
</comment>
<evidence type="ECO:0000313" key="1">
    <source>
        <dbReference type="EMBL" id="GFS11018.1"/>
    </source>
</evidence>
<keyword evidence="2" id="KW-1185">Reference proteome</keyword>
<dbReference type="EMBL" id="BMAT01013356">
    <property type="protein sequence ID" value="GFS11018.1"/>
    <property type="molecule type" value="Genomic_DNA"/>
</dbReference>
<dbReference type="AlphaFoldDB" id="A0AAV4INP1"/>
<protein>
    <submittedName>
        <fullName evidence="1">Uncharacterized protein</fullName>
    </submittedName>
</protein>
<evidence type="ECO:0000313" key="2">
    <source>
        <dbReference type="Proteomes" id="UP000762676"/>
    </source>
</evidence>
<reference evidence="1 2" key="1">
    <citation type="journal article" date="2021" name="Elife">
        <title>Chloroplast acquisition without the gene transfer in kleptoplastic sea slugs, Plakobranchus ocellatus.</title>
        <authorList>
            <person name="Maeda T."/>
            <person name="Takahashi S."/>
            <person name="Yoshida T."/>
            <person name="Shimamura S."/>
            <person name="Takaki Y."/>
            <person name="Nagai Y."/>
            <person name="Toyoda A."/>
            <person name="Suzuki Y."/>
            <person name="Arimoto A."/>
            <person name="Ishii H."/>
            <person name="Satoh N."/>
            <person name="Nishiyama T."/>
            <person name="Hasebe M."/>
            <person name="Maruyama T."/>
            <person name="Minagawa J."/>
            <person name="Obokata J."/>
            <person name="Shigenobu S."/>
        </authorList>
    </citation>
    <scope>NUCLEOTIDE SEQUENCE [LARGE SCALE GENOMIC DNA]</scope>
</reference>
<sequence>MVSGGGFEEIVIDSEICSKDSIDTVLNGKHYNKSVRVHKTVLEALERLLFKAFQQHVQVGFSEDKAKKQLENFLFNQKEKDKSKDYLKELAECYFQFKQGVRQGK</sequence>
<dbReference type="Proteomes" id="UP000762676">
    <property type="component" value="Unassembled WGS sequence"/>
</dbReference>
<organism evidence="1 2">
    <name type="scientific">Elysia marginata</name>
    <dbReference type="NCBI Taxonomy" id="1093978"/>
    <lineage>
        <taxon>Eukaryota</taxon>
        <taxon>Metazoa</taxon>
        <taxon>Spiralia</taxon>
        <taxon>Lophotrochozoa</taxon>
        <taxon>Mollusca</taxon>
        <taxon>Gastropoda</taxon>
        <taxon>Heterobranchia</taxon>
        <taxon>Euthyneura</taxon>
        <taxon>Panpulmonata</taxon>
        <taxon>Sacoglossa</taxon>
        <taxon>Placobranchoidea</taxon>
        <taxon>Plakobranchidae</taxon>
        <taxon>Elysia</taxon>
    </lineage>
</organism>
<name>A0AAV4INP1_9GAST</name>
<accession>A0AAV4INP1</accession>